<gene>
    <name evidence="12" type="ORF">MCYG_07038</name>
</gene>
<proteinExistence type="predicted"/>
<keyword evidence="3" id="KW-0479">Metal-binding</keyword>
<dbReference type="InterPro" id="IPR050613">
    <property type="entry name" value="Sec_Metabolite_Reg"/>
</dbReference>
<dbReference type="SUPFAM" id="SSF57701">
    <property type="entry name" value="Zn2/Cys6 DNA-binding domain"/>
    <property type="match status" value="1"/>
</dbReference>
<dbReference type="Proteomes" id="UP000002035">
    <property type="component" value="Unassembled WGS sequence"/>
</dbReference>
<dbReference type="GO" id="GO:0003677">
    <property type="term" value="F:DNA binding"/>
    <property type="evidence" value="ECO:0007669"/>
    <property type="project" value="UniProtKB-KW"/>
</dbReference>
<dbReference type="OrthoDB" id="4898680at2759"/>
<organism evidence="12 13">
    <name type="scientific">Arthroderma otae (strain ATCC MYA-4605 / CBS 113480)</name>
    <name type="common">Microsporum canis</name>
    <dbReference type="NCBI Taxonomy" id="554155"/>
    <lineage>
        <taxon>Eukaryota</taxon>
        <taxon>Fungi</taxon>
        <taxon>Dikarya</taxon>
        <taxon>Ascomycota</taxon>
        <taxon>Pezizomycotina</taxon>
        <taxon>Eurotiomycetes</taxon>
        <taxon>Eurotiomycetidae</taxon>
        <taxon>Onygenales</taxon>
        <taxon>Arthrodermataceae</taxon>
        <taxon>Microsporum</taxon>
    </lineage>
</organism>
<dbReference type="eggNOG" id="ENOG502SI1U">
    <property type="taxonomic scope" value="Eukaryota"/>
</dbReference>
<name>C5FWD5_ARTOC</name>
<dbReference type="GO" id="GO:0005634">
    <property type="term" value="C:nucleus"/>
    <property type="evidence" value="ECO:0007669"/>
    <property type="project" value="UniProtKB-SubCell"/>
</dbReference>
<dbReference type="InterPro" id="IPR036864">
    <property type="entry name" value="Zn2-C6_fun-type_DNA-bd_sf"/>
</dbReference>
<comment type="subcellular location">
    <subcellularLocation>
        <location evidence="1">Nucleus</location>
    </subcellularLocation>
</comment>
<evidence type="ECO:0000256" key="7">
    <source>
        <dbReference type="ARBA" id="ARBA00023242"/>
    </source>
</evidence>
<keyword evidence="6" id="KW-0804">Transcription</keyword>
<dbReference type="GO" id="GO:0006351">
    <property type="term" value="P:DNA-templated transcription"/>
    <property type="evidence" value="ECO:0007669"/>
    <property type="project" value="InterPro"/>
</dbReference>
<evidence type="ECO:0000256" key="10">
    <source>
        <dbReference type="SAM" id="MobiDB-lite"/>
    </source>
</evidence>
<feature type="domain" description="Zn(2)-C6 fungal-type" evidence="11">
    <location>
        <begin position="29"/>
        <end position="61"/>
    </location>
</feature>
<keyword evidence="5" id="KW-0238">DNA-binding</keyword>
<dbReference type="SMART" id="SM00066">
    <property type="entry name" value="GAL4"/>
    <property type="match status" value="1"/>
</dbReference>
<dbReference type="PANTHER" id="PTHR31001:SF40">
    <property type="entry name" value="ZN(II)2CYS6 TRANSCRIPTION FACTOR (EUROFUNG)"/>
    <property type="match status" value="1"/>
</dbReference>
<evidence type="ECO:0000256" key="9">
    <source>
        <dbReference type="ARBA" id="ARBA00045154"/>
    </source>
</evidence>
<dbReference type="PROSITE" id="PS00463">
    <property type="entry name" value="ZN2_CY6_FUNGAL_1"/>
    <property type="match status" value="1"/>
</dbReference>
<feature type="compositionally biased region" description="Polar residues" evidence="10">
    <location>
        <begin position="78"/>
        <end position="87"/>
    </location>
</feature>
<keyword evidence="13" id="KW-1185">Reference proteome</keyword>
<keyword evidence="7" id="KW-0539">Nucleus</keyword>
<evidence type="ECO:0000313" key="12">
    <source>
        <dbReference type="EMBL" id="EEQ34219.1"/>
    </source>
</evidence>
<dbReference type="Gene3D" id="4.10.240.10">
    <property type="entry name" value="Zn(2)-C6 fungal-type DNA-binding domain"/>
    <property type="match status" value="1"/>
</dbReference>
<dbReference type="PROSITE" id="PS50048">
    <property type="entry name" value="ZN2_CY6_FUNGAL_2"/>
    <property type="match status" value="1"/>
</dbReference>
<evidence type="ECO:0000256" key="2">
    <source>
        <dbReference type="ARBA" id="ARBA00018346"/>
    </source>
</evidence>
<protein>
    <recommendedName>
        <fullName evidence="2">C6 finger domain transcription factor nscR</fullName>
    </recommendedName>
    <alternativeName>
        <fullName evidence="8">Neosartiricin B biosynthesis protein R</fullName>
    </alternativeName>
</protein>
<sequence>MEGLPPVTPGVAPRTSLVSMFRKNGRPTSCEPCRISKVRCDHVTPICQRCEKRGIADKCYYHEAPLTRAGPRNRNRVTKSSSLSGTDAVSRRSSDIKSALLKYPTPSDGKADGGTTIQNAYLGSTSFLSVFQETPSGFSSCSVLSPQVDLGQWGYDAAYTELNLARLLSAFDLYEKLIISFYEKYHLTIIPMQLVLTPLRATKAYLETGGWLQESRQRELYAKITQSTARPLQIQISGTSSLEDFSALFSGENLRWEFVGVIYSLAGLSAISDHLLTPVPWSYNEEVQDKEAFAKEMAAACHHVYAVMGDLVTDIYGMGLHRYKTPDSDVPFFLSEVRKRLVAATYRTDKNLATFLGRPPRLPYHYCDAALPLDIGDEDLFLQGEELQAVLRKLTHDGWGSEGTSNGKIRPVTAIRMRYFSSIFREKVLRLSLGRKGETFTHDLQETYQECKRMLDGVPGWFHYRTDCWETLDSVTCIVERIRCREKQGSVRDLLDSSMQAVSAVIDFTKQGEKKGNKVWKDFAWVFLLYALPTAGVLAIELHRCTVTETPLSSTAPRSEVIRNLSTIVSWFECTDLPVNATHNTCVEVSKAINKLLDDTLNYQPGTGQRRIGGDHRVAELAISSEMPPGVDTDTVMKNTKPYDLGVPMLHPEPFGSDLTNGISIGTGESFLTWLDGLGMDTSIPEFLL</sequence>
<dbReference type="GO" id="GO:0008270">
    <property type="term" value="F:zinc ion binding"/>
    <property type="evidence" value="ECO:0007669"/>
    <property type="project" value="InterPro"/>
</dbReference>
<dbReference type="InterPro" id="IPR007219">
    <property type="entry name" value="XnlR_reg_dom"/>
</dbReference>
<dbReference type="OMA" id="THNTCVE"/>
<dbReference type="CDD" id="cd12148">
    <property type="entry name" value="fungal_TF_MHR"/>
    <property type="match status" value="1"/>
</dbReference>
<dbReference type="RefSeq" id="XP_002845074.1">
    <property type="nucleotide sequence ID" value="XM_002845028.1"/>
</dbReference>
<dbReference type="AlphaFoldDB" id="C5FWD5"/>
<dbReference type="Pfam" id="PF00172">
    <property type="entry name" value="Zn_clus"/>
    <property type="match status" value="1"/>
</dbReference>
<dbReference type="PANTHER" id="PTHR31001">
    <property type="entry name" value="UNCHARACTERIZED TRANSCRIPTIONAL REGULATORY PROTEIN"/>
    <property type="match status" value="1"/>
</dbReference>
<evidence type="ECO:0000256" key="3">
    <source>
        <dbReference type="ARBA" id="ARBA00022723"/>
    </source>
</evidence>
<dbReference type="STRING" id="554155.C5FWD5"/>
<evidence type="ECO:0000256" key="4">
    <source>
        <dbReference type="ARBA" id="ARBA00023015"/>
    </source>
</evidence>
<evidence type="ECO:0000256" key="6">
    <source>
        <dbReference type="ARBA" id="ARBA00023163"/>
    </source>
</evidence>
<dbReference type="InterPro" id="IPR001138">
    <property type="entry name" value="Zn2Cys6_DnaBD"/>
</dbReference>
<dbReference type="HOGENOM" id="CLU_013296_1_1_1"/>
<feature type="region of interest" description="Disordered" evidence="10">
    <location>
        <begin position="70"/>
        <end position="91"/>
    </location>
</feature>
<dbReference type="CDD" id="cd00067">
    <property type="entry name" value="GAL4"/>
    <property type="match status" value="1"/>
</dbReference>
<evidence type="ECO:0000313" key="13">
    <source>
        <dbReference type="Proteomes" id="UP000002035"/>
    </source>
</evidence>
<accession>C5FWD5</accession>
<dbReference type="GO" id="GO:0000981">
    <property type="term" value="F:DNA-binding transcription factor activity, RNA polymerase II-specific"/>
    <property type="evidence" value="ECO:0007669"/>
    <property type="project" value="InterPro"/>
</dbReference>
<evidence type="ECO:0000256" key="8">
    <source>
        <dbReference type="ARBA" id="ARBA00031692"/>
    </source>
</evidence>
<dbReference type="VEuPathDB" id="FungiDB:MCYG_07038"/>
<evidence type="ECO:0000256" key="1">
    <source>
        <dbReference type="ARBA" id="ARBA00004123"/>
    </source>
</evidence>
<dbReference type="GeneID" id="9228106"/>
<dbReference type="Pfam" id="PF04082">
    <property type="entry name" value="Fungal_trans"/>
    <property type="match status" value="1"/>
</dbReference>
<evidence type="ECO:0000256" key="5">
    <source>
        <dbReference type="ARBA" id="ARBA00023125"/>
    </source>
</evidence>
<dbReference type="EMBL" id="DS995706">
    <property type="protein sequence ID" value="EEQ34219.1"/>
    <property type="molecule type" value="Genomic_DNA"/>
</dbReference>
<reference evidence="13" key="1">
    <citation type="journal article" date="2012" name="MBio">
        <title>Comparative genome analysis of Trichophyton rubrum and related dermatophytes reveals candidate genes involved in infection.</title>
        <authorList>
            <person name="Martinez D.A."/>
            <person name="Oliver B.G."/>
            <person name="Graeser Y."/>
            <person name="Goldberg J.M."/>
            <person name="Li W."/>
            <person name="Martinez-Rossi N.M."/>
            <person name="Monod M."/>
            <person name="Shelest E."/>
            <person name="Barton R.C."/>
            <person name="Birch E."/>
            <person name="Brakhage A.A."/>
            <person name="Chen Z."/>
            <person name="Gurr S.J."/>
            <person name="Heiman D."/>
            <person name="Heitman J."/>
            <person name="Kosti I."/>
            <person name="Rossi A."/>
            <person name="Saif S."/>
            <person name="Samalova M."/>
            <person name="Saunders C.W."/>
            <person name="Shea T."/>
            <person name="Summerbell R.C."/>
            <person name="Xu J."/>
            <person name="Young S."/>
            <person name="Zeng Q."/>
            <person name="Birren B.W."/>
            <person name="Cuomo C.A."/>
            <person name="White T.C."/>
        </authorList>
    </citation>
    <scope>NUCLEOTIDE SEQUENCE [LARGE SCALE GENOMIC DNA]</scope>
    <source>
        <strain evidence="13">ATCC MYA-4605 / CBS 113480</strain>
    </source>
</reference>
<keyword evidence="4" id="KW-0805">Transcription regulation</keyword>
<evidence type="ECO:0000259" key="11">
    <source>
        <dbReference type="PROSITE" id="PS50048"/>
    </source>
</evidence>
<comment type="function">
    <text evidence="9">Transcription factor that specifically regulates the neosartoricin B biosynthesis gene cluster.</text>
</comment>